<dbReference type="SMART" id="SM00347">
    <property type="entry name" value="HTH_MARR"/>
    <property type="match status" value="1"/>
</dbReference>
<dbReference type="GO" id="GO:0003700">
    <property type="term" value="F:DNA-binding transcription factor activity"/>
    <property type="evidence" value="ECO:0007669"/>
    <property type="project" value="InterPro"/>
</dbReference>
<dbReference type="GO" id="GO:0006950">
    <property type="term" value="P:response to stress"/>
    <property type="evidence" value="ECO:0007669"/>
    <property type="project" value="TreeGrafter"/>
</dbReference>
<keyword evidence="2" id="KW-1185">Reference proteome</keyword>
<dbReference type="PANTHER" id="PTHR33164">
    <property type="entry name" value="TRANSCRIPTIONAL REGULATOR, MARR FAMILY"/>
    <property type="match status" value="1"/>
</dbReference>
<evidence type="ECO:0000313" key="2">
    <source>
        <dbReference type="Proteomes" id="UP000249915"/>
    </source>
</evidence>
<name>A0A2V4BDC9_9PSEU</name>
<reference evidence="1 2" key="1">
    <citation type="submission" date="2016-07" db="EMBL/GenBank/DDBJ databases">
        <title>Draft genome sequence of Prauserella muralis DSM 45305, isolated from a mould-covered wall in an indoor environment.</title>
        <authorList>
            <person name="Ruckert C."/>
            <person name="Albersmeier A."/>
            <person name="Jiang C.-L."/>
            <person name="Jiang Y."/>
            <person name="Kalinowski J."/>
            <person name="Schneider O."/>
            <person name="Winkler A."/>
            <person name="Zotchev S.B."/>
        </authorList>
    </citation>
    <scope>NUCLEOTIDE SEQUENCE [LARGE SCALE GENOMIC DNA]</scope>
    <source>
        <strain evidence="1 2">DSM 45305</strain>
    </source>
</reference>
<dbReference type="EMBL" id="MASW01000001">
    <property type="protein sequence ID" value="PXY32512.1"/>
    <property type="molecule type" value="Genomic_DNA"/>
</dbReference>
<accession>A0A2V4BDC9</accession>
<dbReference type="Pfam" id="PF12802">
    <property type="entry name" value="MarR_2"/>
    <property type="match status" value="1"/>
</dbReference>
<dbReference type="Gene3D" id="1.10.10.10">
    <property type="entry name" value="Winged helix-like DNA-binding domain superfamily/Winged helix DNA-binding domain"/>
    <property type="match status" value="1"/>
</dbReference>
<sequence length="151" mass="16922">MPEQPDGRRDDLAAMLGPLVQVLVAAEQPVLAEHDLSMWGYAVLCGLGDEPVRTQAALAQAIGADKTRIIGVLDTLQERGLIEREPDPADRRARLLRLTGEGRRLRDDVQRSIQQGEQRWLGRLPADERAVFLRALARLSRLAREDLDRSR</sequence>
<dbReference type="InterPro" id="IPR039422">
    <property type="entry name" value="MarR/SlyA-like"/>
</dbReference>
<dbReference type="PRINTS" id="PR00598">
    <property type="entry name" value="HTHMARR"/>
</dbReference>
<dbReference type="RefSeq" id="WP_112280538.1">
    <property type="nucleotide sequence ID" value="NZ_MASW01000001.1"/>
</dbReference>
<dbReference type="SUPFAM" id="SSF46785">
    <property type="entry name" value="Winged helix' DNA-binding domain"/>
    <property type="match status" value="1"/>
</dbReference>
<dbReference type="Proteomes" id="UP000249915">
    <property type="component" value="Unassembled WGS sequence"/>
</dbReference>
<evidence type="ECO:0000313" key="1">
    <source>
        <dbReference type="EMBL" id="PXY32512.1"/>
    </source>
</evidence>
<dbReference type="AlphaFoldDB" id="A0A2V4BDC9"/>
<dbReference type="PANTHER" id="PTHR33164:SF95">
    <property type="entry name" value="TRANSCRIPTIONAL REGULATOR"/>
    <property type="match status" value="1"/>
</dbReference>
<proteinExistence type="predicted"/>
<dbReference type="InterPro" id="IPR036388">
    <property type="entry name" value="WH-like_DNA-bd_sf"/>
</dbReference>
<dbReference type="OrthoDB" id="5148120at2"/>
<protein>
    <submittedName>
        <fullName evidence="1">MarR family transcriptional regulator</fullName>
    </submittedName>
</protein>
<organism evidence="1 2">
    <name type="scientific">Prauserella muralis</name>
    <dbReference type="NCBI Taxonomy" id="588067"/>
    <lineage>
        <taxon>Bacteria</taxon>
        <taxon>Bacillati</taxon>
        <taxon>Actinomycetota</taxon>
        <taxon>Actinomycetes</taxon>
        <taxon>Pseudonocardiales</taxon>
        <taxon>Pseudonocardiaceae</taxon>
        <taxon>Prauserella</taxon>
    </lineage>
</organism>
<gene>
    <name evidence="1" type="ORF">BAY60_09685</name>
</gene>
<dbReference type="InterPro" id="IPR036390">
    <property type="entry name" value="WH_DNA-bd_sf"/>
</dbReference>
<comment type="caution">
    <text evidence="1">The sequence shown here is derived from an EMBL/GenBank/DDBJ whole genome shotgun (WGS) entry which is preliminary data.</text>
</comment>
<dbReference type="InterPro" id="IPR000835">
    <property type="entry name" value="HTH_MarR-typ"/>
</dbReference>
<dbReference type="PROSITE" id="PS50995">
    <property type="entry name" value="HTH_MARR_2"/>
    <property type="match status" value="1"/>
</dbReference>